<organism evidence="3">
    <name type="scientific">Nippostrongylus brasiliensis</name>
    <name type="common">Rat hookworm</name>
    <dbReference type="NCBI Taxonomy" id="27835"/>
    <lineage>
        <taxon>Eukaryota</taxon>
        <taxon>Metazoa</taxon>
        <taxon>Ecdysozoa</taxon>
        <taxon>Nematoda</taxon>
        <taxon>Chromadorea</taxon>
        <taxon>Rhabditida</taxon>
        <taxon>Rhabditina</taxon>
        <taxon>Rhabditomorpha</taxon>
        <taxon>Strongyloidea</taxon>
        <taxon>Heligmosomidae</taxon>
        <taxon>Nippostrongylus</taxon>
    </lineage>
</organism>
<dbReference type="EMBL" id="UYSL01019761">
    <property type="protein sequence ID" value="VDL69434.1"/>
    <property type="molecule type" value="Genomic_DNA"/>
</dbReference>
<evidence type="ECO:0000313" key="2">
    <source>
        <dbReference type="Proteomes" id="UP000271162"/>
    </source>
</evidence>
<proteinExistence type="predicted"/>
<sequence length="159" mass="18865">MHLDVSHQKEFVSMITPQRKKKRTMENVNRTRFEFNMKNVSLENGAAEKHLHTYNRSRNNLPISEQRAEKINDDIRALNSTKVIGMERREKGVEQLLAYLKCRPPMRTDGTSFLMGQRRLAKPVKVRRKRRLQTIFMRSMRRQQRFRAQNGIDRGLQVG</sequence>
<gene>
    <name evidence="1" type="ORF">NBR_LOCUS5845</name>
</gene>
<dbReference type="Proteomes" id="UP000271162">
    <property type="component" value="Unassembled WGS sequence"/>
</dbReference>
<dbReference type="AlphaFoldDB" id="A0A0N4XTC9"/>
<accession>A0A0N4XTC9</accession>
<evidence type="ECO:0000313" key="3">
    <source>
        <dbReference type="WBParaSite" id="NBR_0000584401-mRNA-1"/>
    </source>
</evidence>
<protein>
    <submittedName>
        <fullName evidence="1 3">Uncharacterized protein</fullName>
    </submittedName>
</protein>
<reference evidence="3" key="1">
    <citation type="submission" date="2017-02" db="UniProtKB">
        <authorList>
            <consortium name="WormBaseParasite"/>
        </authorList>
    </citation>
    <scope>IDENTIFICATION</scope>
</reference>
<name>A0A0N4XTC9_NIPBR</name>
<evidence type="ECO:0000313" key="1">
    <source>
        <dbReference type="EMBL" id="VDL69434.1"/>
    </source>
</evidence>
<dbReference type="WBParaSite" id="NBR_0000584401-mRNA-1">
    <property type="protein sequence ID" value="NBR_0000584401-mRNA-1"/>
    <property type="gene ID" value="NBR_0000584401"/>
</dbReference>
<keyword evidence="2" id="KW-1185">Reference proteome</keyword>
<reference evidence="1 2" key="2">
    <citation type="submission" date="2018-11" db="EMBL/GenBank/DDBJ databases">
        <authorList>
            <consortium name="Pathogen Informatics"/>
        </authorList>
    </citation>
    <scope>NUCLEOTIDE SEQUENCE [LARGE SCALE GENOMIC DNA]</scope>
</reference>